<reference evidence="1" key="1">
    <citation type="journal article" date="2021" name="New Phytol.">
        <title>Evolutionary innovations through gain and loss of genes in the ectomycorrhizal Boletales.</title>
        <authorList>
            <person name="Wu G."/>
            <person name="Miyauchi S."/>
            <person name="Morin E."/>
            <person name="Kuo A."/>
            <person name="Drula E."/>
            <person name="Varga T."/>
            <person name="Kohler A."/>
            <person name="Feng B."/>
            <person name="Cao Y."/>
            <person name="Lipzen A."/>
            <person name="Daum C."/>
            <person name="Hundley H."/>
            <person name="Pangilinan J."/>
            <person name="Johnson J."/>
            <person name="Barry K."/>
            <person name="LaButti K."/>
            <person name="Ng V."/>
            <person name="Ahrendt S."/>
            <person name="Min B."/>
            <person name="Choi I.G."/>
            <person name="Park H."/>
            <person name="Plett J.M."/>
            <person name="Magnuson J."/>
            <person name="Spatafora J.W."/>
            <person name="Nagy L.G."/>
            <person name="Henrissat B."/>
            <person name="Grigoriev I.V."/>
            <person name="Yang Z.L."/>
            <person name="Xu J."/>
            <person name="Martin F.M."/>
        </authorList>
    </citation>
    <scope>NUCLEOTIDE SEQUENCE</scope>
    <source>
        <strain evidence="1">KUC20120723A-06</strain>
    </source>
</reference>
<comment type="caution">
    <text evidence="1">The sequence shown here is derived from an EMBL/GenBank/DDBJ whole genome shotgun (WGS) entry which is preliminary data.</text>
</comment>
<evidence type="ECO:0000313" key="2">
    <source>
        <dbReference type="Proteomes" id="UP000790709"/>
    </source>
</evidence>
<proteinExistence type="predicted"/>
<dbReference type="Proteomes" id="UP000790709">
    <property type="component" value="Unassembled WGS sequence"/>
</dbReference>
<organism evidence="1 2">
    <name type="scientific">Leucogyrophana mollusca</name>
    <dbReference type="NCBI Taxonomy" id="85980"/>
    <lineage>
        <taxon>Eukaryota</taxon>
        <taxon>Fungi</taxon>
        <taxon>Dikarya</taxon>
        <taxon>Basidiomycota</taxon>
        <taxon>Agaricomycotina</taxon>
        <taxon>Agaricomycetes</taxon>
        <taxon>Agaricomycetidae</taxon>
        <taxon>Boletales</taxon>
        <taxon>Boletales incertae sedis</taxon>
        <taxon>Leucogyrophana</taxon>
    </lineage>
</organism>
<keyword evidence="2" id="KW-1185">Reference proteome</keyword>
<dbReference type="EMBL" id="MU266498">
    <property type="protein sequence ID" value="KAH7922092.1"/>
    <property type="molecule type" value="Genomic_DNA"/>
</dbReference>
<protein>
    <submittedName>
        <fullName evidence="1">Aldolase</fullName>
    </submittedName>
</protein>
<evidence type="ECO:0000313" key="1">
    <source>
        <dbReference type="EMBL" id="KAH7922092.1"/>
    </source>
</evidence>
<name>A0ACB8B9H8_9AGAM</name>
<accession>A0ACB8B9H8</accession>
<sequence length="363" mass="38123">MTTNGVNGHHQLASRPLKPGIYAPIPSFFLPESEDLDIPSFENHVVRVASAGVGPLLAGSMGEAIHLSHSERVTLIKVARKALDKEGLVNVPIIAGIGAGSTRETVELAKEAAEAGADYAIAIASGYFAGALAGNKKALKAFWVEVSAKSPIPVMIYNCKSLQLPPVSQLIRLCKDPGASGGINLDSDLITELAIDCPNICGVKLTCGDVGKLTRIAATVSDSSFGSIHPRKNKNAPFLVLGGFADFLLPGSYSNGHGAITGLGNVAPYSIAKLFEISEASHADASLLPEAQRLQGIIGRADATIAKASISGTKYLLEKMYGYGGLPRKPLPPIEPAAAEALWEHSHTRDLVRLERELSGKAH</sequence>
<gene>
    <name evidence="1" type="ORF">BV22DRAFT_681197</name>
</gene>